<dbReference type="OrthoDB" id="538223at2759"/>
<accession>A0A9Q3FWW6</accession>
<evidence type="ECO:0000313" key="1">
    <source>
        <dbReference type="EMBL" id="MBW0546142.1"/>
    </source>
</evidence>
<gene>
    <name evidence="1" type="ORF">O181_085857</name>
</gene>
<organism evidence="1 2">
    <name type="scientific">Austropuccinia psidii MF-1</name>
    <dbReference type="NCBI Taxonomy" id="1389203"/>
    <lineage>
        <taxon>Eukaryota</taxon>
        <taxon>Fungi</taxon>
        <taxon>Dikarya</taxon>
        <taxon>Basidiomycota</taxon>
        <taxon>Pucciniomycotina</taxon>
        <taxon>Pucciniomycetes</taxon>
        <taxon>Pucciniales</taxon>
        <taxon>Sphaerophragmiaceae</taxon>
        <taxon>Austropuccinia</taxon>
    </lineage>
</organism>
<sequence>MPPMLLTIFNLAVPSQHASNSAYHPYACSALPTCLLNPPHTGLILTLLKPPQDETMMPPPISALTTPYASAPLPFLL</sequence>
<comment type="caution">
    <text evidence="1">The sequence shown here is derived from an EMBL/GenBank/DDBJ whole genome shotgun (WGS) entry which is preliminary data.</text>
</comment>
<protein>
    <submittedName>
        <fullName evidence="1">Uncharacterized protein</fullName>
    </submittedName>
</protein>
<reference evidence="1" key="1">
    <citation type="submission" date="2021-03" db="EMBL/GenBank/DDBJ databases">
        <title>Draft genome sequence of rust myrtle Austropuccinia psidii MF-1, a brazilian biotype.</title>
        <authorList>
            <person name="Quecine M.C."/>
            <person name="Pachon D.M.R."/>
            <person name="Bonatelli M.L."/>
            <person name="Correr F.H."/>
            <person name="Franceschini L.M."/>
            <person name="Leite T.F."/>
            <person name="Margarido G.R.A."/>
            <person name="Almeida C.A."/>
            <person name="Ferrarezi J.A."/>
            <person name="Labate C.A."/>
        </authorList>
    </citation>
    <scope>NUCLEOTIDE SEQUENCE</scope>
    <source>
        <strain evidence="1">MF-1</strain>
    </source>
</reference>
<dbReference type="EMBL" id="AVOT02051103">
    <property type="protein sequence ID" value="MBW0546142.1"/>
    <property type="molecule type" value="Genomic_DNA"/>
</dbReference>
<proteinExistence type="predicted"/>
<dbReference type="AlphaFoldDB" id="A0A9Q3FWW6"/>
<dbReference type="Proteomes" id="UP000765509">
    <property type="component" value="Unassembled WGS sequence"/>
</dbReference>
<evidence type="ECO:0000313" key="2">
    <source>
        <dbReference type="Proteomes" id="UP000765509"/>
    </source>
</evidence>
<keyword evidence="2" id="KW-1185">Reference proteome</keyword>
<name>A0A9Q3FWW6_9BASI</name>